<dbReference type="PANTHER" id="PTHR38454">
    <property type="entry name" value="INTEGRAL MEMBRANE PROTEIN-RELATED"/>
    <property type="match status" value="1"/>
</dbReference>
<dbReference type="AlphaFoldDB" id="A0A1V2ULW1"/>
<dbReference type="RefSeq" id="WP_077151217.1">
    <property type="nucleotide sequence ID" value="NZ_CABMMO010000002.1"/>
</dbReference>
<dbReference type="InterPro" id="IPR018580">
    <property type="entry name" value="Uncharacterised_YfhO"/>
</dbReference>
<feature type="transmembrane region" description="Helical" evidence="1">
    <location>
        <begin position="87"/>
        <end position="107"/>
    </location>
</feature>
<feature type="transmembrane region" description="Helical" evidence="1">
    <location>
        <begin position="302"/>
        <end position="322"/>
    </location>
</feature>
<feature type="transmembrane region" description="Helical" evidence="1">
    <location>
        <begin position="395"/>
        <end position="414"/>
    </location>
</feature>
<feature type="transmembrane region" description="Helical" evidence="1">
    <location>
        <begin position="445"/>
        <end position="467"/>
    </location>
</feature>
<protein>
    <recommendedName>
        <fullName evidence="4">YfhO family protein</fullName>
    </recommendedName>
</protein>
<reference evidence="2 3" key="1">
    <citation type="submission" date="2016-12" db="EMBL/GenBank/DDBJ databases">
        <authorList>
            <person name="Song W.-J."/>
            <person name="Kurnit D.M."/>
        </authorList>
    </citation>
    <scope>NUCLEOTIDE SEQUENCE [LARGE SCALE GENOMIC DNA]</scope>
    <source>
        <strain evidence="2 3">CGB1038-1_S1</strain>
    </source>
</reference>
<proteinExistence type="predicted"/>
<organism evidence="2 3">
    <name type="scientific">Enterococcus mundtii</name>
    <dbReference type="NCBI Taxonomy" id="53346"/>
    <lineage>
        <taxon>Bacteria</taxon>
        <taxon>Bacillati</taxon>
        <taxon>Bacillota</taxon>
        <taxon>Bacilli</taxon>
        <taxon>Lactobacillales</taxon>
        <taxon>Enterococcaceae</taxon>
        <taxon>Enterococcus</taxon>
    </lineage>
</organism>
<feature type="transmembrane region" description="Helical" evidence="1">
    <location>
        <begin position="420"/>
        <end position="438"/>
    </location>
</feature>
<gene>
    <name evidence="2" type="ORF">BTN92_02370</name>
</gene>
<dbReference type="Pfam" id="PF09586">
    <property type="entry name" value="YfhO"/>
    <property type="match status" value="1"/>
</dbReference>
<keyword evidence="1" id="KW-0812">Transmembrane</keyword>
<feature type="transmembrane region" description="Helical" evidence="1">
    <location>
        <begin position="141"/>
        <end position="160"/>
    </location>
</feature>
<dbReference type="EMBL" id="MSTR01000002">
    <property type="protein sequence ID" value="ONN44287.1"/>
    <property type="molecule type" value="Genomic_DNA"/>
</dbReference>
<evidence type="ECO:0000313" key="2">
    <source>
        <dbReference type="EMBL" id="ONN44287.1"/>
    </source>
</evidence>
<dbReference type="STRING" id="53346.A5802_002596"/>
<dbReference type="PANTHER" id="PTHR38454:SF1">
    <property type="entry name" value="INTEGRAL MEMBRANE PROTEIN"/>
    <property type="match status" value="1"/>
</dbReference>
<feature type="transmembrane region" description="Helical" evidence="1">
    <location>
        <begin position="167"/>
        <end position="186"/>
    </location>
</feature>
<feature type="transmembrane region" description="Helical" evidence="1">
    <location>
        <begin position="114"/>
        <end position="135"/>
    </location>
</feature>
<feature type="transmembrane region" description="Helical" evidence="1">
    <location>
        <begin position="364"/>
        <end position="383"/>
    </location>
</feature>
<accession>A0A1V2ULW1</accession>
<name>A0A1V2ULW1_ENTMU</name>
<feature type="transmembrane region" description="Helical" evidence="1">
    <location>
        <begin position="329"/>
        <end position="352"/>
    </location>
</feature>
<evidence type="ECO:0000256" key="1">
    <source>
        <dbReference type="SAM" id="Phobius"/>
    </source>
</evidence>
<sequence>MNRLRNNETFRYYFFLSFSLCIVIASIYIWWPIAGKAPVELWDGQSQHFLSFVYFGEYVRELLKNIFVDHSFSIPTYDFSIGYGQDIIGTLHYYIIGDPFSLLAIFAKPNHAEFAFFAGILLRIFFSGIAMSIFLRSKKIANYQSYIATFIYVFSGFLISAASRHPYFINPMIYLPLLCLGVDHIFNKKSGKLFAFMTFISVISNFYFLYMLTLLVFLYAVYSYINLYSIKNYKLLLHLLGKSIANYLLGLMMGAVIFLPVVNQFFNTGRSGIGPTTELLYTKTFYLNFFKNFISPVFGAEAWTITAFSPLVIIIFSCILYQTSRKKKFAIIDLCSVSLLTLFLLLPIFGSFFNGFSYSANRWIFGYTFFLSLLTAKYLPFLISLTSNFSKRNKLERITFITLFFSALFLLINYKREVPPFIGLFFLLLYLIILLLFNDSYKTKFSLCLLVLLNAVVFGAFQSNLYINPGMYNNYTTKDIVQNGYWAPKSSAIAEISKSDTQWHRYELFKSGSSRSEVNNAIIRRTNSTNFYFSLSNKNTFLFNQAIENNINSDYEYFGLDNRAELGTLANSKYYAKLASESDQDIPFGYTYLKTIIKEDQPVEIYLNTNFLPFGFTYDSYIIQNEKEKNPLTIMESLPKSAIVDKPIDGLKEKSFTDNESQKLKYHISRTDGVEIKGDKYIVSKANAALTLTIESLPQGTNNYLFLRLKDIDYPNTHPRFFGTSQTETNIKANYADLTKQFNYRNQYQGWYVGIENALLNLGKINQEKEVNLSFDKPGIYSFDSINLYTRDYSNLSDHSNKLKENTLQDVKFSANKVSGNIDLASQKLLLLTIPYEKGWTAYSNGREIPIVRANYMYSGLVLKPGAHDIELVYHTPGLKLGAIMTIIGWFLFIFVFIYKKISLLNLNK</sequence>
<evidence type="ECO:0000313" key="3">
    <source>
        <dbReference type="Proteomes" id="UP000189299"/>
    </source>
</evidence>
<feature type="transmembrane region" description="Helical" evidence="1">
    <location>
        <begin position="206"/>
        <end position="225"/>
    </location>
</feature>
<feature type="transmembrane region" description="Helical" evidence="1">
    <location>
        <begin position="12"/>
        <end position="31"/>
    </location>
</feature>
<feature type="transmembrane region" description="Helical" evidence="1">
    <location>
        <begin position="881"/>
        <end position="899"/>
    </location>
</feature>
<keyword evidence="1" id="KW-1133">Transmembrane helix</keyword>
<comment type="caution">
    <text evidence="2">The sequence shown here is derived from an EMBL/GenBank/DDBJ whole genome shotgun (WGS) entry which is preliminary data.</text>
</comment>
<feature type="transmembrane region" description="Helical" evidence="1">
    <location>
        <begin position="246"/>
        <end position="266"/>
    </location>
</feature>
<keyword evidence="1" id="KW-0472">Membrane</keyword>
<evidence type="ECO:0008006" key="4">
    <source>
        <dbReference type="Google" id="ProtNLM"/>
    </source>
</evidence>
<dbReference type="Proteomes" id="UP000189299">
    <property type="component" value="Unassembled WGS sequence"/>
</dbReference>